<keyword evidence="5" id="KW-0378">Hydrolase</keyword>
<comment type="catalytic activity">
    <reaction evidence="11">
        <text>ATP + H2O = ADP + phosphate + H(+)</text>
        <dbReference type="Rhea" id="RHEA:13065"/>
        <dbReference type="ChEBI" id="CHEBI:15377"/>
        <dbReference type="ChEBI" id="CHEBI:15378"/>
        <dbReference type="ChEBI" id="CHEBI:30616"/>
        <dbReference type="ChEBI" id="CHEBI:43474"/>
        <dbReference type="ChEBI" id="CHEBI:456216"/>
        <dbReference type="EC" id="5.6.2.3"/>
    </reaction>
</comment>
<dbReference type="InterPro" id="IPR016136">
    <property type="entry name" value="DNA_helicase_N/primase_C"/>
</dbReference>
<dbReference type="GO" id="GO:0016787">
    <property type="term" value="F:hydrolase activity"/>
    <property type="evidence" value="ECO:0007669"/>
    <property type="project" value="UniProtKB-KW"/>
</dbReference>
<keyword evidence="3" id="KW-0235">DNA replication</keyword>
<dbReference type="GO" id="GO:0003677">
    <property type="term" value="F:DNA binding"/>
    <property type="evidence" value="ECO:0007669"/>
    <property type="project" value="UniProtKB-KW"/>
</dbReference>
<dbReference type="Pfam" id="PF00772">
    <property type="entry name" value="DnaB"/>
    <property type="match status" value="1"/>
</dbReference>
<keyword evidence="4" id="KW-0547">Nucleotide-binding</keyword>
<evidence type="ECO:0000256" key="7">
    <source>
        <dbReference type="ARBA" id="ARBA00022840"/>
    </source>
</evidence>
<keyword evidence="2" id="KW-0639">Primosome</keyword>
<evidence type="ECO:0000256" key="1">
    <source>
        <dbReference type="ARBA" id="ARBA00008428"/>
    </source>
</evidence>
<dbReference type="InterPro" id="IPR007694">
    <property type="entry name" value="DNA_helicase_DnaB-like_C"/>
</dbReference>
<dbReference type="GO" id="GO:0006269">
    <property type="term" value="P:DNA replication, synthesis of primer"/>
    <property type="evidence" value="ECO:0007669"/>
    <property type="project" value="UniProtKB-KW"/>
</dbReference>
<dbReference type="InterPro" id="IPR007693">
    <property type="entry name" value="DNA_helicase_DnaB-like_N"/>
</dbReference>
<dbReference type="Pfam" id="PF03796">
    <property type="entry name" value="DnaB_C"/>
    <property type="match status" value="1"/>
</dbReference>
<dbReference type="InterPro" id="IPR036185">
    <property type="entry name" value="DNA_heli_DnaB-like_N_sf"/>
</dbReference>
<dbReference type="EMBL" id="BK016135">
    <property type="protein sequence ID" value="DAF97611.1"/>
    <property type="molecule type" value="Genomic_DNA"/>
</dbReference>
<dbReference type="InterPro" id="IPR027417">
    <property type="entry name" value="P-loop_NTPase"/>
</dbReference>
<evidence type="ECO:0000259" key="13">
    <source>
        <dbReference type="PROSITE" id="PS51199"/>
    </source>
</evidence>
<evidence type="ECO:0000256" key="9">
    <source>
        <dbReference type="ARBA" id="ARBA00023235"/>
    </source>
</evidence>
<accession>A0A8S5UT47</accession>
<reference evidence="14" key="1">
    <citation type="journal article" date="2021" name="Proc. Natl. Acad. Sci. U.S.A.">
        <title>A Catalog of Tens of Thousands of Viruses from Human Metagenomes Reveals Hidden Associations with Chronic Diseases.</title>
        <authorList>
            <person name="Tisza M.J."/>
            <person name="Buck C.B."/>
        </authorList>
    </citation>
    <scope>NUCLEOTIDE SEQUENCE</scope>
    <source>
        <strain evidence="14">Ct4fm14</strain>
    </source>
</reference>
<dbReference type="PANTHER" id="PTHR30153">
    <property type="entry name" value="REPLICATIVE DNA HELICASE DNAB"/>
    <property type="match status" value="1"/>
</dbReference>
<sequence length="384" mass="42183">MDGEGRAIDGLTVAAALKDRGIGQDRENRDYLAQLMYITPTSANAEEYAEIVRSTAVRRSVRKALADGLESLDGGASPDDVAALVEQQTQTARQRGAVDLISPREQMDQFYRYRERLDSGDKPYVATGFKSLDRRLGGGFLNSGLYFLAGRPGMGKTALAIAIAEYAAQSGRVMFLSMEMTGNQLTARRLAKAARVDSRTLLTDTLSPEEYKRVVEAGSRIESSGLEITDGRSYTTARITSIVRSKPDVRLVIIDHFSLIQVPGKQANHIEYANASKALKALAKSIQAPVLCLAQLNRQNEERRDKRPQLSDLRETGAAEQDADGVLLLHRPDYYDSGPEVQVGDLTAPSSMDVILAKNRHGPTGRTVLSYYKSTNTFREAYTK</sequence>
<evidence type="ECO:0000256" key="12">
    <source>
        <dbReference type="SAM" id="MobiDB-lite"/>
    </source>
</evidence>
<feature type="domain" description="SF4 helicase" evidence="13">
    <location>
        <begin position="118"/>
        <end position="384"/>
    </location>
</feature>
<evidence type="ECO:0000256" key="5">
    <source>
        <dbReference type="ARBA" id="ARBA00022801"/>
    </source>
</evidence>
<dbReference type="InterPro" id="IPR003593">
    <property type="entry name" value="AAA+_ATPase"/>
</dbReference>
<dbReference type="Gene3D" id="3.40.50.300">
    <property type="entry name" value="P-loop containing nucleotide triphosphate hydrolases"/>
    <property type="match status" value="1"/>
</dbReference>
<keyword evidence="7" id="KW-0067">ATP-binding</keyword>
<dbReference type="GO" id="GO:0043139">
    <property type="term" value="F:5'-3' DNA helicase activity"/>
    <property type="evidence" value="ECO:0007669"/>
    <property type="project" value="UniProtKB-EC"/>
</dbReference>
<dbReference type="PROSITE" id="PS51199">
    <property type="entry name" value="SF4_HELICASE"/>
    <property type="match status" value="1"/>
</dbReference>
<feature type="region of interest" description="Disordered" evidence="12">
    <location>
        <begin position="299"/>
        <end position="319"/>
    </location>
</feature>
<dbReference type="Gene3D" id="1.10.860.10">
    <property type="entry name" value="DNAb Helicase, Chain A"/>
    <property type="match status" value="1"/>
</dbReference>
<dbReference type="SUPFAM" id="SSF48024">
    <property type="entry name" value="N-terminal domain of DnaB helicase"/>
    <property type="match status" value="1"/>
</dbReference>
<organism evidence="14">
    <name type="scientific">Siphoviridae sp. ct4fm14</name>
    <dbReference type="NCBI Taxonomy" id="2825331"/>
    <lineage>
        <taxon>Viruses</taxon>
        <taxon>Duplodnaviria</taxon>
        <taxon>Heunggongvirae</taxon>
        <taxon>Uroviricota</taxon>
        <taxon>Caudoviricetes</taxon>
    </lineage>
</organism>
<dbReference type="EC" id="5.6.2.3" evidence="10"/>
<evidence type="ECO:0000256" key="10">
    <source>
        <dbReference type="ARBA" id="ARBA00044969"/>
    </source>
</evidence>
<protein>
    <recommendedName>
        <fullName evidence="10">DNA 5'-3' helicase</fullName>
        <ecNumber evidence="10">5.6.2.3</ecNumber>
    </recommendedName>
</protein>
<feature type="compositionally biased region" description="Basic and acidic residues" evidence="12">
    <location>
        <begin position="299"/>
        <end position="317"/>
    </location>
</feature>
<proteinExistence type="inferred from homology"/>
<evidence type="ECO:0000256" key="4">
    <source>
        <dbReference type="ARBA" id="ARBA00022741"/>
    </source>
</evidence>
<keyword evidence="9" id="KW-0413">Isomerase</keyword>
<evidence type="ECO:0000256" key="2">
    <source>
        <dbReference type="ARBA" id="ARBA00022515"/>
    </source>
</evidence>
<dbReference type="PANTHER" id="PTHR30153:SF2">
    <property type="entry name" value="REPLICATIVE DNA HELICASE"/>
    <property type="match status" value="1"/>
</dbReference>
<dbReference type="SUPFAM" id="SSF52540">
    <property type="entry name" value="P-loop containing nucleoside triphosphate hydrolases"/>
    <property type="match status" value="1"/>
</dbReference>
<evidence type="ECO:0000256" key="8">
    <source>
        <dbReference type="ARBA" id="ARBA00023125"/>
    </source>
</evidence>
<evidence type="ECO:0000313" key="14">
    <source>
        <dbReference type="EMBL" id="DAF97611.1"/>
    </source>
</evidence>
<keyword evidence="6 14" id="KW-0347">Helicase</keyword>
<evidence type="ECO:0000256" key="6">
    <source>
        <dbReference type="ARBA" id="ARBA00022806"/>
    </source>
</evidence>
<evidence type="ECO:0000256" key="3">
    <source>
        <dbReference type="ARBA" id="ARBA00022705"/>
    </source>
</evidence>
<name>A0A8S5UT47_9CAUD</name>
<dbReference type="GO" id="GO:0005524">
    <property type="term" value="F:ATP binding"/>
    <property type="evidence" value="ECO:0007669"/>
    <property type="project" value="UniProtKB-KW"/>
</dbReference>
<comment type="similarity">
    <text evidence="1">Belongs to the helicase family. DnaB subfamily.</text>
</comment>
<dbReference type="SMART" id="SM00382">
    <property type="entry name" value="AAA"/>
    <property type="match status" value="1"/>
</dbReference>
<evidence type="ECO:0000256" key="11">
    <source>
        <dbReference type="ARBA" id="ARBA00048954"/>
    </source>
</evidence>
<keyword evidence="8" id="KW-0238">DNA-binding</keyword>